<dbReference type="GO" id="GO:0005634">
    <property type="term" value="C:nucleus"/>
    <property type="evidence" value="ECO:0007669"/>
    <property type="project" value="UniProtKB-SubCell"/>
</dbReference>
<dbReference type="PANTHER" id="PTHR37534:SF15">
    <property type="entry name" value="ZN(II)2CYS6 TRANSCRIPTION FACTOR (EUROFUNG)"/>
    <property type="match status" value="1"/>
</dbReference>
<evidence type="ECO:0000313" key="8">
    <source>
        <dbReference type="Proteomes" id="UP000266188"/>
    </source>
</evidence>
<feature type="domain" description="Zn(2)-C6 fungal-type" evidence="6">
    <location>
        <begin position="7"/>
        <end position="37"/>
    </location>
</feature>
<dbReference type="EMBL" id="MVGC01000204">
    <property type="protein sequence ID" value="RJE21807.1"/>
    <property type="molecule type" value="Genomic_DNA"/>
</dbReference>
<evidence type="ECO:0000259" key="6">
    <source>
        <dbReference type="PROSITE" id="PS50048"/>
    </source>
</evidence>
<dbReference type="InterPro" id="IPR021858">
    <property type="entry name" value="Fun_TF"/>
</dbReference>
<protein>
    <submittedName>
        <fullName evidence="7">C6 finger domain protein</fullName>
    </submittedName>
</protein>
<dbReference type="PANTHER" id="PTHR37534">
    <property type="entry name" value="TRANSCRIPTIONAL ACTIVATOR PROTEIN UGA3"/>
    <property type="match status" value="1"/>
</dbReference>
<dbReference type="InterPro" id="IPR001138">
    <property type="entry name" value="Zn2Cys6_DnaBD"/>
</dbReference>
<dbReference type="AlphaFoldDB" id="A0A3A2ZK85"/>
<reference evidence="8" key="1">
    <citation type="submission" date="2017-02" db="EMBL/GenBank/DDBJ databases">
        <authorList>
            <person name="Tafer H."/>
            <person name="Lopandic K."/>
        </authorList>
    </citation>
    <scope>NUCLEOTIDE SEQUENCE [LARGE SCALE GENOMIC DNA]</scope>
    <source>
        <strain evidence="8">CBS 366.77</strain>
    </source>
</reference>
<dbReference type="CDD" id="cd12148">
    <property type="entry name" value="fungal_TF_MHR"/>
    <property type="match status" value="1"/>
</dbReference>
<evidence type="ECO:0000313" key="7">
    <source>
        <dbReference type="EMBL" id="RJE21807.1"/>
    </source>
</evidence>
<dbReference type="GO" id="GO:0000976">
    <property type="term" value="F:transcription cis-regulatory region binding"/>
    <property type="evidence" value="ECO:0007669"/>
    <property type="project" value="TreeGrafter"/>
</dbReference>
<dbReference type="SMART" id="SM00066">
    <property type="entry name" value="GAL4"/>
    <property type="match status" value="1"/>
</dbReference>
<dbReference type="Gene3D" id="4.10.240.10">
    <property type="entry name" value="Zn(2)-C6 fungal-type DNA-binding domain"/>
    <property type="match status" value="1"/>
</dbReference>
<evidence type="ECO:0000256" key="1">
    <source>
        <dbReference type="ARBA" id="ARBA00004123"/>
    </source>
</evidence>
<accession>A0A3A2ZK85</accession>
<keyword evidence="8" id="KW-1185">Reference proteome</keyword>
<name>A0A3A2ZK85_9EURO</name>
<dbReference type="STRING" id="2070753.A0A3A2ZK85"/>
<evidence type="ECO:0000256" key="3">
    <source>
        <dbReference type="ARBA" id="ARBA00023125"/>
    </source>
</evidence>
<gene>
    <name evidence="7" type="ORF">PHISCL_05863</name>
</gene>
<keyword evidence="3" id="KW-0238">DNA-binding</keyword>
<evidence type="ECO:0000256" key="2">
    <source>
        <dbReference type="ARBA" id="ARBA00023015"/>
    </source>
</evidence>
<sequence length="467" mass="52321">MTRSFTGCKRCKTRRQKCDEQRPVCRRCQAAGAKCQYITNLYWGGRGFSRSSFGDCMGSGNIKKLEYSRGEFVYTTTEVSSAPARLTRTVDPFSSLSARQRTLLHHFINDASRMTACHLRMQDNLCKMLIPMALQSPALLCAIAALSAVHLQALGTSQFQSYFREEIASGAHGYNFNALLATARTLCLAEIHAGAKYPNSWRAHVEGAKALITSLKRGTSPPSTPLADKFQWYLNRWYWGIVSLTALTGNQPSITTSDKGAIDRVSFQGSHAPDYLDEYWGFTVELSAIFCRIGSLAHEACTEAESAAVDFSIRRLMDHAKDSPPVFYPGVVEDLSVEYIYNFKLCNEAFQHSALIQLHRRLRKTPTHSPEIQRSVQRILECATLIGPSAGLSPWVMLNAPLFIAGCEAHGKERDLARQLLSALYSTIRVPNVLLSLEFLEQYWAQARIGEDWNQFAGRMQLDFIPY</sequence>
<dbReference type="SUPFAM" id="SSF57701">
    <property type="entry name" value="Zn2/Cys6 DNA-binding domain"/>
    <property type="match status" value="1"/>
</dbReference>
<dbReference type="OrthoDB" id="288726at2759"/>
<evidence type="ECO:0000256" key="4">
    <source>
        <dbReference type="ARBA" id="ARBA00023163"/>
    </source>
</evidence>
<comment type="subcellular location">
    <subcellularLocation>
        <location evidence="1">Nucleus</location>
    </subcellularLocation>
</comment>
<dbReference type="GO" id="GO:0008270">
    <property type="term" value="F:zinc ion binding"/>
    <property type="evidence" value="ECO:0007669"/>
    <property type="project" value="InterPro"/>
</dbReference>
<dbReference type="Proteomes" id="UP000266188">
    <property type="component" value="Unassembled WGS sequence"/>
</dbReference>
<dbReference type="Pfam" id="PF11951">
    <property type="entry name" value="Fungal_trans_2"/>
    <property type="match status" value="1"/>
</dbReference>
<proteinExistence type="predicted"/>
<dbReference type="Pfam" id="PF00172">
    <property type="entry name" value="Zn_clus"/>
    <property type="match status" value="1"/>
</dbReference>
<dbReference type="PROSITE" id="PS00463">
    <property type="entry name" value="ZN2_CY6_FUNGAL_1"/>
    <property type="match status" value="1"/>
</dbReference>
<keyword evidence="2" id="KW-0805">Transcription regulation</keyword>
<keyword evidence="5" id="KW-0539">Nucleus</keyword>
<evidence type="ECO:0000256" key="5">
    <source>
        <dbReference type="ARBA" id="ARBA00023242"/>
    </source>
</evidence>
<dbReference type="GO" id="GO:0045944">
    <property type="term" value="P:positive regulation of transcription by RNA polymerase II"/>
    <property type="evidence" value="ECO:0007669"/>
    <property type="project" value="TreeGrafter"/>
</dbReference>
<dbReference type="CDD" id="cd00067">
    <property type="entry name" value="GAL4"/>
    <property type="match status" value="1"/>
</dbReference>
<dbReference type="GO" id="GO:0000981">
    <property type="term" value="F:DNA-binding transcription factor activity, RNA polymerase II-specific"/>
    <property type="evidence" value="ECO:0007669"/>
    <property type="project" value="InterPro"/>
</dbReference>
<dbReference type="InterPro" id="IPR036864">
    <property type="entry name" value="Zn2-C6_fun-type_DNA-bd_sf"/>
</dbReference>
<keyword evidence="4" id="KW-0804">Transcription</keyword>
<organism evidence="7 8">
    <name type="scientific">Aspergillus sclerotialis</name>
    <dbReference type="NCBI Taxonomy" id="2070753"/>
    <lineage>
        <taxon>Eukaryota</taxon>
        <taxon>Fungi</taxon>
        <taxon>Dikarya</taxon>
        <taxon>Ascomycota</taxon>
        <taxon>Pezizomycotina</taxon>
        <taxon>Eurotiomycetes</taxon>
        <taxon>Eurotiomycetidae</taxon>
        <taxon>Eurotiales</taxon>
        <taxon>Aspergillaceae</taxon>
        <taxon>Aspergillus</taxon>
        <taxon>Aspergillus subgen. Polypaecilum</taxon>
    </lineage>
</organism>
<dbReference type="PROSITE" id="PS50048">
    <property type="entry name" value="ZN2_CY6_FUNGAL_2"/>
    <property type="match status" value="1"/>
</dbReference>
<comment type="caution">
    <text evidence="7">The sequence shown here is derived from an EMBL/GenBank/DDBJ whole genome shotgun (WGS) entry which is preliminary data.</text>
</comment>